<dbReference type="InterPro" id="IPR011009">
    <property type="entry name" value="Kinase-like_dom_sf"/>
</dbReference>
<name>A0AAV6WBH1_9LAMI</name>
<reference evidence="6" key="1">
    <citation type="submission" date="2019-10" db="EMBL/GenBank/DDBJ databases">
        <authorList>
            <person name="Zhang R."/>
            <person name="Pan Y."/>
            <person name="Wang J."/>
            <person name="Ma R."/>
            <person name="Yu S."/>
        </authorList>
    </citation>
    <scope>NUCLEOTIDE SEQUENCE</scope>
    <source>
        <strain evidence="6">LA-IB0</strain>
        <tissue evidence="6">Leaf</tissue>
    </source>
</reference>
<dbReference type="AlphaFoldDB" id="A0AAV6WBH1"/>
<organism evidence="6 7">
    <name type="scientific">Buddleja alternifolia</name>
    <dbReference type="NCBI Taxonomy" id="168488"/>
    <lineage>
        <taxon>Eukaryota</taxon>
        <taxon>Viridiplantae</taxon>
        <taxon>Streptophyta</taxon>
        <taxon>Embryophyta</taxon>
        <taxon>Tracheophyta</taxon>
        <taxon>Spermatophyta</taxon>
        <taxon>Magnoliopsida</taxon>
        <taxon>eudicotyledons</taxon>
        <taxon>Gunneridae</taxon>
        <taxon>Pentapetalae</taxon>
        <taxon>asterids</taxon>
        <taxon>lamiids</taxon>
        <taxon>Lamiales</taxon>
        <taxon>Scrophulariaceae</taxon>
        <taxon>Buddlejeae</taxon>
        <taxon>Buddleja</taxon>
    </lineage>
</organism>
<dbReference type="Gene3D" id="3.30.200.20">
    <property type="entry name" value="Phosphorylase Kinase, domain 1"/>
    <property type="match status" value="1"/>
</dbReference>
<proteinExistence type="predicted"/>
<accession>A0AAV6WBH1</accession>
<dbReference type="SUPFAM" id="SSF56112">
    <property type="entry name" value="Protein kinase-like (PK-like)"/>
    <property type="match status" value="1"/>
</dbReference>
<evidence type="ECO:0000256" key="2">
    <source>
        <dbReference type="ARBA" id="ARBA00022741"/>
    </source>
</evidence>
<sequence length="245" mass="27241">MTRLYQPKLVVHQTIESRTNPEQVAPLQAVLGARKPRGTLGDGKVIAVKQLSVKSHQGKSQFVAEIATISAVQHRNLVKLYGYCIEGAKRLLVYEYLENKSLDQLLFGTQYAMRGHLTEKADIFSFGVVALEVISGRPNSNPSLEDDMIYLLEWAWNLHENKREIELVDPTLHEFDANEVKRILGVALLCIQSSPGLRPSMSRVVAMLSGDIEVASVTTRPGYLTDSKFSDATTFETYTIGDTST</sequence>
<keyword evidence="2" id="KW-0547">Nucleotide-binding</keyword>
<dbReference type="Pfam" id="PF07714">
    <property type="entry name" value="PK_Tyr_Ser-Thr"/>
    <property type="match status" value="1"/>
</dbReference>
<evidence type="ECO:0000259" key="5">
    <source>
        <dbReference type="PROSITE" id="PS50011"/>
    </source>
</evidence>
<keyword evidence="7" id="KW-1185">Reference proteome</keyword>
<evidence type="ECO:0000256" key="3">
    <source>
        <dbReference type="ARBA" id="ARBA00022777"/>
    </source>
</evidence>
<keyword evidence="1" id="KW-0808">Transferase</keyword>
<dbReference type="PROSITE" id="PS50011">
    <property type="entry name" value="PROTEIN_KINASE_DOM"/>
    <property type="match status" value="1"/>
</dbReference>
<dbReference type="GO" id="GO:0005524">
    <property type="term" value="F:ATP binding"/>
    <property type="evidence" value="ECO:0007669"/>
    <property type="project" value="UniProtKB-KW"/>
</dbReference>
<keyword evidence="3" id="KW-0418">Kinase</keyword>
<comment type="caution">
    <text evidence="6">The sequence shown here is derived from an EMBL/GenBank/DDBJ whole genome shotgun (WGS) entry which is preliminary data.</text>
</comment>
<gene>
    <name evidence="6" type="ORF">BUALT_Bualt18G0086400</name>
</gene>
<dbReference type="InterPro" id="IPR052059">
    <property type="entry name" value="CR_Ser/Thr_kinase"/>
</dbReference>
<dbReference type="EMBL" id="WHWC01000018">
    <property type="protein sequence ID" value="KAG8365266.1"/>
    <property type="molecule type" value="Genomic_DNA"/>
</dbReference>
<dbReference type="InterPro" id="IPR001245">
    <property type="entry name" value="Ser-Thr/Tyr_kinase_cat_dom"/>
</dbReference>
<evidence type="ECO:0000256" key="1">
    <source>
        <dbReference type="ARBA" id="ARBA00022679"/>
    </source>
</evidence>
<keyword evidence="4" id="KW-0067">ATP-binding</keyword>
<dbReference type="GO" id="GO:0004672">
    <property type="term" value="F:protein kinase activity"/>
    <property type="evidence" value="ECO:0007669"/>
    <property type="project" value="InterPro"/>
</dbReference>
<protein>
    <recommendedName>
        <fullName evidence="5">Protein kinase domain-containing protein</fullName>
    </recommendedName>
</protein>
<evidence type="ECO:0000313" key="6">
    <source>
        <dbReference type="EMBL" id="KAG8365266.1"/>
    </source>
</evidence>
<evidence type="ECO:0000313" key="7">
    <source>
        <dbReference type="Proteomes" id="UP000826271"/>
    </source>
</evidence>
<dbReference type="Gene3D" id="1.10.510.10">
    <property type="entry name" value="Transferase(Phosphotransferase) domain 1"/>
    <property type="match status" value="1"/>
</dbReference>
<evidence type="ECO:0000256" key="4">
    <source>
        <dbReference type="ARBA" id="ARBA00022840"/>
    </source>
</evidence>
<dbReference type="InterPro" id="IPR000719">
    <property type="entry name" value="Prot_kinase_dom"/>
</dbReference>
<feature type="domain" description="Protein kinase" evidence="5">
    <location>
        <begin position="1"/>
        <end position="245"/>
    </location>
</feature>
<dbReference type="PANTHER" id="PTHR47973">
    <property type="entry name" value="CYSTEINE-RICH RECEPTOR-LIKE PROTEIN KINASE 3"/>
    <property type="match status" value="1"/>
</dbReference>
<dbReference type="Proteomes" id="UP000826271">
    <property type="component" value="Unassembled WGS sequence"/>
</dbReference>